<dbReference type="SUPFAM" id="SSF47364">
    <property type="entry name" value="Domain of the SRP/SRP receptor G-proteins"/>
    <property type="match status" value="1"/>
</dbReference>
<keyword evidence="7 10" id="KW-0675">Receptor</keyword>
<dbReference type="InterPro" id="IPR027417">
    <property type="entry name" value="P-loop_NTPase"/>
</dbReference>
<evidence type="ECO:0000313" key="13">
    <source>
        <dbReference type="EMBL" id="MDS0897882.1"/>
    </source>
</evidence>
<dbReference type="HAMAP" id="MF_00920">
    <property type="entry name" value="FtsY"/>
    <property type="match status" value="1"/>
</dbReference>
<dbReference type="GO" id="GO:0003924">
    <property type="term" value="F:GTPase activity"/>
    <property type="evidence" value="ECO:0007669"/>
    <property type="project" value="UniProtKB-UniRule"/>
</dbReference>
<dbReference type="PANTHER" id="PTHR43134:SF1">
    <property type="entry name" value="SIGNAL RECOGNITION PARTICLE RECEPTOR SUBUNIT ALPHA"/>
    <property type="match status" value="1"/>
</dbReference>
<evidence type="ECO:0000259" key="12">
    <source>
        <dbReference type="PROSITE" id="PS00300"/>
    </source>
</evidence>
<dbReference type="Gene3D" id="3.40.50.300">
    <property type="entry name" value="P-loop containing nucleotide triphosphate hydrolases"/>
    <property type="match status" value="1"/>
</dbReference>
<feature type="compositionally biased region" description="Basic and acidic residues" evidence="11">
    <location>
        <begin position="258"/>
        <end position="276"/>
    </location>
</feature>
<dbReference type="InterPro" id="IPR000897">
    <property type="entry name" value="SRP54_GTPase_dom"/>
</dbReference>
<dbReference type="GO" id="GO:0005525">
    <property type="term" value="F:GTP binding"/>
    <property type="evidence" value="ECO:0007669"/>
    <property type="project" value="UniProtKB-UniRule"/>
</dbReference>
<organism evidence="13 14">
    <name type="scientific">Morganella morganii</name>
    <name type="common">Proteus morganii</name>
    <dbReference type="NCBI Taxonomy" id="582"/>
    <lineage>
        <taxon>Bacteria</taxon>
        <taxon>Pseudomonadati</taxon>
        <taxon>Pseudomonadota</taxon>
        <taxon>Gammaproteobacteria</taxon>
        <taxon>Enterobacterales</taxon>
        <taxon>Morganellaceae</taxon>
        <taxon>Morganella</taxon>
    </lineage>
</organism>
<evidence type="ECO:0000256" key="1">
    <source>
        <dbReference type="ARBA" id="ARBA00022475"/>
    </source>
</evidence>
<feature type="binding site" evidence="10">
    <location>
        <begin position="557"/>
        <end position="560"/>
    </location>
    <ligand>
        <name>GTP</name>
        <dbReference type="ChEBI" id="CHEBI:37565"/>
    </ligand>
</feature>
<dbReference type="FunFam" id="3.40.50.300:FF:000053">
    <property type="entry name" value="Signal recognition particle receptor FtsY"/>
    <property type="match status" value="1"/>
</dbReference>
<dbReference type="FunFam" id="1.20.120.140:FF:000002">
    <property type="entry name" value="Signal recognition particle receptor FtsY"/>
    <property type="match status" value="1"/>
</dbReference>
<evidence type="ECO:0000256" key="9">
    <source>
        <dbReference type="ARBA" id="ARBA00053570"/>
    </source>
</evidence>
<keyword evidence="1 10" id="KW-1003">Cell membrane</keyword>
<dbReference type="SMART" id="SM00382">
    <property type="entry name" value="AAA"/>
    <property type="match status" value="1"/>
</dbReference>
<comment type="caution">
    <text evidence="13">The sequence shown here is derived from an EMBL/GenBank/DDBJ whole genome shotgun (WGS) entry which is preliminary data.</text>
</comment>
<evidence type="ECO:0000256" key="5">
    <source>
        <dbReference type="ARBA" id="ARBA00023134"/>
    </source>
</evidence>
<feature type="compositionally biased region" description="Basic and acidic residues" evidence="11">
    <location>
        <begin position="70"/>
        <end position="80"/>
    </location>
</feature>
<dbReference type="PANTHER" id="PTHR43134">
    <property type="entry name" value="SIGNAL RECOGNITION PARTICLE RECEPTOR SUBUNIT ALPHA"/>
    <property type="match status" value="1"/>
</dbReference>
<dbReference type="EMBL" id="JAPKIY010000012">
    <property type="protein sequence ID" value="MDS0897882.1"/>
    <property type="molecule type" value="Genomic_DNA"/>
</dbReference>
<evidence type="ECO:0000256" key="6">
    <source>
        <dbReference type="ARBA" id="ARBA00023136"/>
    </source>
</evidence>
<dbReference type="GO" id="GO:0005737">
    <property type="term" value="C:cytoplasm"/>
    <property type="evidence" value="ECO:0007669"/>
    <property type="project" value="UniProtKB-SubCell"/>
</dbReference>
<dbReference type="Proteomes" id="UP001182247">
    <property type="component" value="Unassembled WGS sequence"/>
</dbReference>
<feature type="region of interest" description="Disordered" evidence="11">
    <location>
        <begin position="1"/>
        <end position="303"/>
    </location>
</feature>
<feature type="compositionally biased region" description="Basic and acidic residues" evidence="11">
    <location>
        <begin position="177"/>
        <end position="210"/>
    </location>
</feature>
<dbReference type="GO" id="GO:0006614">
    <property type="term" value="P:SRP-dependent cotranslational protein targeting to membrane"/>
    <property type="evidence" value="ECO:0007669"/>
    <property type="project" value="InterPro"/>
</dbReference>
<dbReference type="PROSITE" id="PS00300">
    <property type="entry name" value="SRP54"/>
    <property type="match status" value="1"/>
</dbReference>
<dbReference type="GO" id="GO:0005047">
    <property type="term" value="F:signal recognition particle binding"/>
    <property type="evidence" value="ECO:0007669"/>
    <property type="project" value="TreeGrafter"/>
</dbReference>
<dbReference type="SMART" id="SM00962">
    <property type="entry name" value="SRP54"/>
    <property type="match status" value="1"/>
</dbReference>
<feature type="binding site" evidence="10">
    <location>
        <begin position="493"/>
        <end position="497"/>
    </location>
    <ligand>
        <name>GTP</name>
        <dbReference type="ChEBI" id="CHEBI:37565"/>
    </ligand>
</feature>
<evidence type="ECO:0000313" key="14">
    <source>
        <dbReference type="Proteomes" id="UP001182247"/>
    </source>
</evidence>
<dbReference type="CDD" id="cd17874">
    <property type="entry name" value="FtsY"/>
    <property type="match status" value="1"/>
</dbReference>
<feature type="compositionally biased region" description="Basic and acidic residues" evidence="11">
    <location>
        <begin position="104"/>
        <end position="129"/>
    </location>
</feature>
<name>A0AAE4JRM2_MORMO</name>
<dbReference type="InterPro" id="IPR013822">
    <property type="entry name" value="Signal_recog_particl_SRP54_hlx"/>
</dbReference>
<feature type="compositionally biased region" description="Basic and acidic residues" evidence="11">
    <location>
        <begin position="53"/>
        <end position="64"/>
    </location>
</feature>
<feature type="domain" description="SRP54-type proteins GTP-binding" evidence="12">
    <location>
        <begin position="578"/>
        <end position="591"/>
    </location>
</feature>
<reference evidence="13" key="1">
    <citation type="submission" date="2023-02" db="EMBL/GenBank/DDBJ databases">
        <title>Detection, antimicrobial susceptibility and genomic characterization of NDM-producing species of Morganellaceae, Yersiniaceae, and Enterobacteriaceae other than Klebsiella.</title>
        <authorList>
            <person name="Camargo C.H."/>
            <person name="Sacchi C.T."/>
            <person name="Campos K.R."/>
        </authorList>
    </citation>
    <scope>NUCLEOTIDE SEQUENCE</scope>
    <source>
        <strain evidence="13">1189_21</strain>
    </source>
</reference>
<dbReference type="NCBIfam" id="TIGR00064">
    <property type="entry name" value="ftsY"/>
    <property type="match status" value="1"/>
</dbReference>
<evidence type="ECO:0000256" key="3">
    <source>
        <dbReference type="ARBA" id="ARBA00022741"/>
    </source>
</evidence>
<feature type="compositionally biased region" description="Basic and acidic residues" evidence="11">
    <location>
        <begin position="137"/>
        <end position="170"/>
    </location>
</feature>
<evidence type="ECO:0000256" key="2">
    <source>
        <dbReference type="ARBA" id="ARBA00022490"/>
    </source>
</evidence>
<keyword evidence="3 10" id="KW-0547">Nucleotide-binding</keyword>
<dbReference type="Gene3D" id="1.20.120.140">
    <property type="entry name" value="Signal recognition particle SRP54, nucleotide-binding domain"/>
    <property type="match status" value="1"/>
</dbReference>
<dbReference type="Pfam" id="PF00448">
    <property type="entry name" value="SRP54"/>
    <property type="match status" value="1"/>
</dbReference>
<keyword evidence="6 10" id="KW-0472">Membrane</keyword>
<dbReference type="InterPro" id="IPR036225">
    <property type="entry name" value="SRP/SRP_N"/>
</dbReference>
<comment type="subunit">
    <text evidence="10">Part of the signal recognition particle protein translocation system, which is composed of SRP and FtsY. SRP is a ribonucleoprotein composed of Ffh and a 4.5S RNA molecule.</text>
</comment>
<dbReference type="AlphaFoldDB" id="A0AAE4JRM2"/>
<accession>A0AAE4JRM2</accession>
<dbReference type="RefSeq" id="WP_260076016.1">
    <property type="nucleotide sequence ID" value="NZ_JAGSRB010000001.1"/>
</dbReference>
<keyword evidence="4 10" id="KW-0378">Hydrolase</keyword>
<evidence type="ECO:0000256" key="7">
    <source>
        <dbReference type="ARBA" id="ARBA00023170"/>
    </source>
</evidence>
<dbReference type="SMART" id="SM00963">
    <property type="entry name" value="SRP54_N"/>
    <property type="match status" value="1"/>
</dbReference>
<keyword evidence="2 10" id="KW-0963">Cytoplasm</keyword>
<feature type="binding site" evidence="10">
    <location>
        <begin position="411"/>
        <end position="418"/>
    </location>
    <ligand>
        <name>GTP</name>
        <dbReference type="ChEBI" id="CHEBI:37565"/>
    </ligand>
</feature>
<feature type="compositionally biased region" description="Basic and acidic residues" evidence="11">
    <location>
        <begin position="33"/>
        <end position="47"/>
    </location>
</feature>
<comment type="similarity">
    <text evidence="10">Belongs to the GTP-binding SRP family. FtsY subfamily.</text>
</comment>
<evidence type="ECO:0000256" key="8">
    <source>
        <dbReference type="ARBA" id="ARBA00048027"/>
    </source>
</evidence>
<dbReference type="InterPro" id="IPR003593">
    <property type="entry name" value="AAA+_ATPase"/>
</dbReference>
<evidence type="ECO:0000256" key="11">
    <source>
        <dbReference type="SAM" id="MobiDB-lite"/>
    </source>
</evidence>
<comment type="subcellular location">
    <subcellularLocation>
        <location evidence="10">Cell membrane</location>
        <topology evidence="10">Peripheral membrane protein</topology>
        <orientation evidence="10">Cytoplasmic side</orientation>
    </subcellularLocation>
    <subcellularLocation>
        <location evidence="10">Cytoplasm</location>
    </subcellularLocation>
</comment>
<keyword evidence="5 10" id="KW-0342">GTP-binding</keyword>
<feature type="compositionally biased region" description="Basic and acidic residues" evidence="11">
    <location>
        <begin position="217"/>
        <end position="234"/>
    </location>
</feature>
<dbReference type="Pfam" id="PF02881">
    <property type="entry name" value="SRP54_N"/>
    <property type="match status" value="1"/>
</dbReference>
<comment type="function">
    <text evidence="9 10">Involved in targeting and insertion of nascent membrane proteins into the cytoplasmic membrane. Acts as a receptor for the complex formed by the signal recognition particle (SRP) and the ribosome-nascent chain (RNC). Interaction with SRP-RNC leads to the transfer of the RNC complex to the Sec translocase for insertion into the membrane, the hydrolysis of GTP by both Ffh and FtsY, and the dissociation of the SRP-FtsY complex into the individual components.</text>
</comment>
<evidence type="ECO:0000256" key="10">
    <source>
        <dbReference type="HAMAP-Rule" id="MF_00920"/>
    </source>
</evidence>
<dbReference type="InterPro" id="IPR042101">
    <property type="entry name" value="SRP54_N_sf"/>
</dbReference>
<gene>
    <name evidence="10 13" type="primary">ftsY</name>
    <name evidence="13" type="ORF">OSC06_07845</name>
</gene>
<protein>
    <recommendedName>
        <fullName evidence="10">Signal recognition particle receptor FtsY</fullName>
        <shortName evidence="10">SRP receptor</shortName>
        <ecNumber evidence="10">3.6.5.4</ecNumber>
    </recommendedName>
</protein>
<sequence>MAKEKKKGFFSWLGFGRKEEDEQAQQEQAAQEEQARLAEEQTRRDAEAAEQARLAEEQARRDTEAAEQARLAEEQARRDEEAAEQARLAEEQARRDAEAAEQARQAEEQARRDAEAAKQQRLAEERRQAEAQAAEQQRVEEEQRRLKEQALRDAEAAKQQRIAEEKRLAEEQATEQQRAEEEQRRLKEQALRDAEAAKQQRIAEEKRLAEEQAAAQRRAEEEQRIAEDKRRAEEEAAEQQRLAQEQKQRDAEAAEQARLAEEQRLAQEEEARRLAEAEAEAQDAALVENESPAPADTQERPAKEGFFARLKRSLVRTRENIGSGFFGIFRGKKIDDDLFEELEEQLLVADVGVETTRKIITSLTQHASRRDLKDAEALFVKLREEMGEILATVDKPLEIEDKKPYVILMVGVNGVGKTTTIGKMARQYQAQGKSVMLAAGDTFRAAAVEQLQVWGERNNIPVVAQHTGADPASVIFDAIQSAKAKGVDVLIADTAGRLQNKAHLMEELKKIVRVMKKLDEDAPHEIMLTLDASTGQNAVSQARLFNEAVGLTGLTLTKLDGTAKGGVIFAIADQFGIPIRYIGVGEGIEDLRPFKAGDFIEALFARED</sequence>
<comment type="catalytic activity">
    <reaction evidence="8 10">
        <text>GTP + H2O = GDP + phosphate + H(+)</text>
        <dbReference type="Rhea" id="RHEA:19669"/>
        <dbReference type="ChEBI" id="CHEBI:15377"/>
        <dbReference type="ChEBI" id="CHEBI:15378"/>
        <dbReference type="ChEBI" id="CHEBI:37565"/>
        <dbReference type="ChEBI" id="CHEBI:43474"/>
        <dbReference type="ChEBI" id="CHEBI:58189"/>
        <dbReference type="EC" id="3.6.5.4"/>
    </reaction>
</comment>
<proteinExistence type="inferred from homology"/>
<dbReference type="InterPro" id="IPR004390">
    <property type="entry name" value="SR_rcpt_FtsY"/>
</dbReference>
<dbReference type="SUPFAM" id="SSF52540">
    <property type="entry name" value="P-loop containing nucleoside triphosphate hydrolases"/>
    <property type="match status" value="1"/>
</dbReference>
<evidence type="ECO:0000256" key="4">
    <source>
        <dbReference type="ARBA" id="ARBA00022801"/>
    </source>
</evidence>
<dbReference type="GO" id="GO:0005886">
    <property type="term" value="C:plasma membrane"/>
    <property type="evidence" value="ECO:0007669"/>
    <property type="project" value="UniProtKB-SubCell"/>
</dbReference>
<feature type="compositionally biased region" description="Basic and acidic residues" evidence="11">
    <location>
        <begin position="87"/>
        <end position="98"/>
    </location>
</feature>
<dbReference type="EC" id="3.6.5.4" evidence="10"/>